<evidence type="ECO:0000256" key="1">
    <source>
        <dbReference type="ARBA" id="ARBA00006249"/>
    </source>
</evidence>
<dbReference type="InterPro" id="IPR011118">
    <property type="entry name" value="Tannase/feruloyl_esterase"/>
</dbReference>
<sequence length="542" mass="58372">MKFKQSTWAALLSAPLAIASPSEPQPSSCSTDTTPNDFNSTCASLASRLEVENGSVYFSEFVAAGTNLSLPDNNATCAQPYMLVTADICRVALYVATSDQSGVNMEAWLPSNWTGRYLSLGNGGLNGCIQYEGLAYTSAAGFAAAGTNNGHNGTAGNPFLNNADVVKDFASRALYTGTLVGKEISKAFYGKEHDKSYYFGCSTGGRQGFKAAQEFSEEFDGIVAGAPAIAFNNLTSWSGSFFSATGNATSDTFVTPAQWATVHADVLKQCDKLDGYEDGILEYPPICNYDPSDLLCNGTSNATGCLTARQVQTVKTVLSPLRNDAGDLVYPRLQPGAEILASFILLGGTPFPYTTDWFRFAVYNDPSWNPATLNSTDFNNAARINPGDIQTWKGDLSAAQKNSKILHWHGQMDAIISSANSPRYYDFVSETMGLKSDELDEFYRYFSISGTGHCGGGDGAHVIGQNSNEVSSYDPKENILMAIVDWVEKGNAPETIIGTKFVNDTQSLGVAFQRAHCKYPKRNQYKGEGDPNLIGSWECVDV</sequence>
<evidence type="ECO:0000256" key="5">
    <source>
        <dbReference type="ARBA" id="ARBA00022729"/>
    </source>
</evidence>
<keyword evidence="8" id="KW-1015">Disulfide bond</keyword>
<dbReference type="InterPro" id="IPR029058">
    <property type="entry name" value="AB_hydrolase_fold"/>
</dbReference>
<evidence type="ECO:0000256" key="3">
    <source>
        <dbReference type="ARBA" id="ARBA00022651"/>
    </source>
</evidence>
<keyword evidence="3" id="KW-0858">Xylan degradation</keyword>
<dbReference type="EMBL" id="KZ107839">
    <property type="protein sequence ID" value="OSS53172.1"/>
    <property type="molecule type" value="Genomic_DNA"/>
</dbReference>
<dbReference type="Proteomes" id="UP000193240">
    <property type="component" value="Unassembled WGS sequence"/>
</dbReference>
<organism evidence="11 12">
    <name type="scientific">Epicoccum nigrum</name>
    <name type="common">Soil fungus</name>
    <name type="synonym">Epicoccum purpurascens</name>
    <dbReference type="NCBI Taxonomy" id="105696"/>
    <lineage>
        <taxon>Eukaryota</taxon>
        <taxon>Fungi</taxon>
        <taxon>Dikarya</taxon>
        <taxon>Ascomycota</taxon>
        <taxon>Pezizomycotina</taxon>
        <taxon>Dothideomycetes</taxon>
        <taxon>Pleosporomycetidae</taxon>
        <taxon>Pleosporales</taxon>
        <taxon>Pleosporineae</taxon>
        <taxon>Didymellaceae</taxon>
        <taxon>Epicoccum</taxon>
    </lineage>
</organism>
<keyword evidence="5 10" id="KW-0732">Signal</keyword>
<dbReference type="OMA" id="AWFPREY"/>
<dbReference type="PANTHER" id="PTHR33938">
    <property type="entry name" value="FERULOYL ESTERASE B-RELATED"/>
    <property type="match status" value="1"/>
</dbReference>
<comment type="similarity">
    <text evidence="1 10">Belongs to the tannase family.</text>
</comment>
<dbReference type="SUPFAM" id="SSF53474">
    <property type="entry name" value="alpha/beta-Hydrolases"/>
    <property type="match status" value="1"/>
</dbReference>
<evidence type="ECO:0000256" key="10">
    <source>
        <dbReference type="RuleBase" id="RU361238"/>
    </source>
</evidence>
<evidence type="ECO:0000256" key="6">
    <source>
        <dbReference type="ARBA" id="ARBA00022801"/>
    </source>
</evidence>
<keyword evidence="3" id="KW-0119">Carbohydrate metabolism</keyword>
<comment type="catalytic activity">
    <reaction evidence="9">
        <text>feruloyl-polysaccharide + H2O = ferulate + polysaccharide.</text>
        <dbReference type="EC" id="3.1.1.73"/>
    </reaction>
</comment>
<dbReference type="AlphaFoldDB" id="A0A1Y2MAY5"/>
<dbReference type="GO" id="GO:0045493">
    <property type="term" value="P:xylan catabolic process"/>
    <property type="evidence" value="ECO:0007669"/>
    <property type="project" value="UniProtKB-KW"/>
</dbReference>
<reference evidence="11 12" key="1">
    <citation type="journal article" date="2017" name="Genome Announc.">
        <title>Genome sequence of the saprophytic ascomycete Epicoccum nigrum ICMP 19927 strain isolated from New Zealand.</title>
        <authorList>
            <person name="Fokin M."/>
            <person name="Fleetwood D."/>
            <person name="Weir B.S."/>
            <person name="Villas-Boas S.G."/>
        </authorList>
    </citation>
    <scope>NUCLEOTIDE SEQUENCE [LARGE SCALE GENOMIC DNA]</scope>
    <source>
        <strain evidence="11 12">ICMP 19927</strain>
    </source>
</reference>
<dbReference type="EC" id="3.1.1.-" evidence="10"/>
<dbReference type="InParanoid" id="A0A1Y2MAY5"/>
<evidence type="ECO:0000256" key="9">
    <source>
        <dbReference type="ARBA" id="ARBA00034075"/>
    </source>
</evidence>
<dbReference type="GO" id="GO:0046872">
    <property type="term" value="F:metal ion binding"/>
    <property type="evidence" value="ECO:0007669"/>
    <property type="project" value="UniProtKB-KW"/>
</dbReference>
<dbReference type="PANTHER" id="PTHR33938:SF15">
    <property type="entry name" value="FERULOYL ESTERASE B-RELATED"/>
    <property type="match status" value="1"/>
</dbReference>
<evidence type="ECO:0000256" key="8">
    <source>
        <dbReference type="ARBA" id="ARBA00023157"/>
    </source>
</evidence>
<evidence type="ECO:0000313" key="11">
    <source>
        <dbReference type="EMBL" id="OSS53172.1"/>
    </source>
</evidence>
<gene>
    <name evidence="11" type="ORF">B5807_02021</name>
</gene>
<keyword evidence="7" id="KW-0106">Calcium</keyword>
<evidence type="ECO:0000313" key="12">
    <source>
        <dbReference type="Proteomes" id="UP000193240"/>
    </source>
</evidence>
<keyword evidence="3" id="KW-0624">Polysaccharide degradation</keyword>
<protein>
    <recommendedName>
        <fullName evidence="10">Carboxylic ester hydrolase</fullName>
        <ecNumber evidence="10">3.1.1.-</ecNumber>
    </recommendedName>
</protein>
<name>A0A1Y2MAY5_EPING</name>
<evidence type="ECO:0000256" key="2">
    <source>
        <dbReference type="ARBA" id="ARBA00022487"/>
    </source>
</evidence>
<feature type="chain" id="PRO_5010897183" description="Carboxylic ester hydrolase" evidence="10">
    <location>
        <begin position="25"/>
        <end position="542"/>
    </location>
</feature>
<feature type="signal peptide" evidence="10">
    <location>
        <begin position="1"/>
        <end position="24"/>
    </location>
</feature>
<keyword evidence="6 10" id="KW-0378">Hydrolase</keyword>
<accession>A0A1Y2MAY5</accession>
<dbReference type="GO" id="GO:0030600">
    <property type="term" value="F:feruloyl esterase activity"/>
    <property type="evidence" value="ECO:0007669"/>
    <property type="project" value="UniProtKB-EC"/>
</dbReference>
<proteinExistence type="inferred from homology"/>
<keyword evidence="4" id="KW-0479">Metal-binding</keyword>
<keyword evidence="2" id="KW-0719">Serine esterase</keyword>
<dbReference type="Pfam" id="PF07519">
    <property type="entry name" value="Tannase"/>
    <property type="match status" value="1"/>
</dbReference>
<evidence type="ECO:0000256" key="4">
    <source>
        <dbReference type="ARBA" id="ARBA00022723"/>
    </source>
</evidence>
<keyword evidence="12" id="KW-1185">Reference proteome</keyword>
<evidence type="ECO:0000256" key="7">
    <source>
        <dbReference type="ARBA" id="ARBA00022837"/>
    </source>
</evidence>